<dbReference type="NCBIfam" id="TIGR00254">
    <property type="entry name" value="GGDEF"/>
    <property type="match status" value="1"/>
</dbReference>
<dbReference type="SUPFAM" id="SSF55781">
    <property type="entry name" value="GAF domain-like"/>
    <property type="match status" value="1"/>
</dbReference>
<dbReference type="EMBL" id="JACHMJ010000001">
    <property type="protein sequence ID" value="MBB5842008.1"/>
    <property type="molecule type" value="Genomic_DNA"/>
</dbReference>
<dbReference type="Proteomes" id="UP000536685">
    <property type="component" value="Unassembled WGS sequence"/>
</dbReference>
<dbReference type="SMART" id="SM00091">
    <property type="entry name" value="PAS"/>
    <property type="match status" value="1"/>
</dbReference>
<feature type="domain" description="GGDEF" evidence="2">
    <location>
        <begin position="328"/>
        <end position="462"/>
    </location>
</feature>
<dbReference type="PROSITE" id="PS50112">
    <property type="entry name" value="PAS"/>
    <property type="match status" value="1"/>
</dbReference>
<dbReference type="Pfam" id="PF13185">
    <property type="entry name" value="GAF_2"/>
    <property type="match status" value="1"/>
</dbReference>
<dbReference type="FunFam" id="3.30.70.270:FF:000001">
    <property type="entry name" value="Diguanylate cyclase domain protein"/>
    <property type="match status" value="1"/>
</dbReference>
<evidence type="ECO:0000313" key="3">
    <source>
        <dbReference type="EMBL" id="MBB5842008.1"/>
    </source>
</evidence>
<dbReference type="InterPro" id="IPR029787">
    <property type="entry name" value="Nucleotide_cyclase"/>
</dbReference>
<evidence type="ECO:0000259" key="1">
    <source>
        <dbReference type="PROSITE" id="PS50112"/>
    </source>
</evidence>
<dbReference type="InterPro" id="IPR035965">
    <property type="entry name" value="PAS-like_dom_sf"/>
</dbReference>
<dbReference type="Gene3D" id="3.30.450.20">
    <property type="entry name" value="PAS domain"/>
    <property type="match status" value="1"/>
</dbReference>
<dbReference type="InterPro" id="IPR043128">
    <property type="entry name" value="Rev_trsase/Diguanyl_cyclase"/>
</dbReference>
<sequence>MSDDWEDLYRQAPCGLFTSDDDGSIVRVNATLLDWLGLRESDVVGRSFRDFLDTGSQLFYETRYLPALRLRGEVKEVALTLALPDGGRLPTLINSAVTLGDDGEVARVSSALFDVSERQDYELDLLTARRSAEASEGRLRLLRDSATAFAASAEEDDVAEALVTAARASYLARFVAVYLADDDGSLRLAAGESPVDEILPDDANRPQWRAFESGERLGIVVGDEGEDAASLALRAARLTELVALPLLDDSGPIGSLVCFFPRTRSLTDDDDEVLAAVMRQAATVLARVRLQRELARLALHDQLTGLGNRVLLEIRMRESLAAARRQERALALIVLDLDGFKAINDRFGHAAGDDVLVGVAERLRASVRAGDVIGRFGGDEFVIICADADEEAAEIVAKRVVAAIENSPEGKQHLAVTASVGVAVYLAGSVHPATGDDIFTAADSAMYLSKSLGKNRVTVARV</sequence>
<dbReference type="Pfam" id="PF13426">
    <property type="entry name" value="PAS_9"/>
    <property type="match status" value="1"/>
</dbReference>
<dbReference type="RefSeq" id="WP_184233048.1">
    <property type="nucleotide sequence ID" value="NZ_JACHMJ010000001.1"/>
</dbReference>
<name>A0A841AI38_9MICO</name>
<dbReference type="PANTHER" id="PTHR44757">
    <property type="entry name" value="DIGUANYLATE CYCLASE DGCP"/>
    <property type="match status" value="1"/>
</dbReference>
<feature type="domain" description="PAS" evidence="1">
    <location>
        <begin position="1"/>
        <end position="52"/>
    </location>
</feature>
<dbReference type="SUPFAM" id="SSF55785">
    <property type="entry name" value="PYP-like sensor domain (PAS domain)"/>
    <property type="match status" value="1"/>
</dbReference>
<protein>
    <submittedName>
        <fullName evidence="3">Diguanylate cyclase (GGDEF)-like protein/PAS domain S-box-containing protein</fullName>
    </submittedName>
</protein>
<dbReference type="InterPro" id="IPR029016">
    <property type="entry name" value="GAF-like_dom_sf"/>
</dbReference>
<dbReference type="InterPro" id="IPR000014">
    <property type="entry name" value="PAS"/>
</dbReference>
<dbReference type="AlphaFoldDB" id="A0A841AI38"/>
<proteinExistence type="predicted"/>
<organism evidence="3 4">
    <name type="scientific">Conyzicola lurida</name>
    <dbReference type="NCBI Taxonomy" id="1172621"/>
    <lineage>
        <taxon>Bacteria</taxon>
        <taxon>Bacillati</taxon>
        <taxon>Actinomycetota</taxon>
        <taxon>Actinomycetes</taxon>
        <taxon>Micrococcales</taxon>
        <taxon>Microbacteriaceae</taxon>
        <taxon>Conyzicola</taxon>
    </lineage>
</organism>
<dbReference type="InterPro" id="IPR000160">
    <property type="entry name" value="GGDEF_dom"/>
</dbReference>
<keyword evidence="4" id="KW-1185">Reference proteome</keyword>
<dbReference type="InterPro" id="IPR052155">
    <property type="entry name" value="Biofilm_reg_signaling"/>
</dbReference>
<dbReference type="CDD" id="cd00130">
    <property type="entry name" value="PAS"/>
    <property type="match status" value="1"/>
</dbReference>
<dbReference type="Gene3D" id="3.30.70.270">
    <property type="match status" value="1"/>
</dbReference>
<dbReference type="SUPFAM" id="SSF55073">
    <property type="entry name" value="Nucleotide cyclase"/>
    <property type="match status" value="1"/>
</dbReference>
<dbReference type="Pfam" id="PF00990">
    <property type="entry name" value="GGDEF"/>
    <property type="match status" value="1"/>
</dbReference>
<dbReference type="SMART" id="SM00267">
    <property type="entry name" value="GGDEF"/>
    <property type="match status" value="1"/>
</dbReference>
<dbReference type="NCBIfam" id="TIGR00229">
    <property type="entry name" value="sensory_box"/>
    <property type="match status" value="1"/>
</dbReference>
<dbReference type="SMART" id="SM00065">
    <property type="entry name" value="GAF"/>
    <property type="match status" value="1"/>
</dbReference>
<dbReference type="PROSITE" id="PS50887">
    <property type="entry name" value="GGDEF"/>
    <property type="match status" value="1"/>
</dbReference>
<evidence type="ECO:0000259" key="2">
    <source>
        <dbReference type="PROSITE" id="PS50887"/>
    </source>
</evidence>
<dbReference type="Gene3D" id="3.30.450.40">
    <property type="match status" value="1"/>
</dbReference>
<dbReference type="PANTHER" id="PTHR44757:SF2">
    <property type="entry name" value="BIOFILM ARCHITECTURE MAINTENANCE PROTEIN MBAA"/>
    <property type="match status" value="1"/>
</dbReference>
<evidence type="ECO:0000313" key="4">
    <source>
        <dbReference type="Proteomes" id="UP000536685"/>
    </source>
</evidence>
<dbReference type="CDD" id="cd01949">
    <property type="entry name" value="GGDEF"/>
    <property type="match status" value="1"/>
</dbReference>
<comment type="caution">
    <text evidence="3">The sequence shown here is derived from an EMBL/GenBank/DDBJ whole genome shotgun (WGS) entry which is preliminary data.</text>
</comment>
<dbReference type="InterPro" id="IPR003018">
    <property type="entry name" value="GAF"/>
</dbReference>
<gene>
    <name evidence="3" type="ORF">HD599_000331</name>
</gene>
<accession>A0A841AI38</accession>
<reference evidence="3 4" key="1">
    <citation type="submission" date="2020-08" db="EMBL/GenBank/DDBJ databases">
        <title>Sequencing the genomes of 1000 actinobacteria strains.</title>
        <authorList>
            <person name="Klenk H.-P."/>
        </authorList>
    </citation>
    <scope>NUCLEOTIDE SEQUENCE [LARGE SCALE GENOMIC DNA]</scope>
    <source>
        <strain evidence="3 4">DSM 105784</strain>
    </source>
</reference>